<dbReference type="KEGG" id="eta:ETA_pET350030"/>
<dbReference type="Proteomes" id="UP000001726">
    <property type="component" value="Plasmid pET35"/>
</dbReference>
<dbReference type="AlphaFoldDB" id="B2VAU2"/>
<dbReference type="OrthoDB" id="9924303at2"/>
<evidence type="ECO:0000313" key="1">
    <source>
        <dbReference type="EMBL" id="CAO94803.1"/>
    </source>
</evidence>
<evidence type="ECO:0000313" key="2">
    <source>
        <dbReference type="Proteomes" id="UP000001726"/>
    </source>
</evidence>
<organism evidence="1 2">
    <name type="scientific">Erwinia tasmaniensis (strain DSM 17950 / CFBP 7177 / CIP 109463 / NCPPB 4357 / Et1/99)</name>
    <dbReference type="NCBI Taxonomy" id="465817"/>
    <lineage>
        <taxon>Bacteria</taxon>
        <taxon>Pseudomonadati</taxon>
        <taxon>Pseudomonadota</taxon>
        <taxon>Gammaproteobacteria</taxon>
        <taxon>Enterobacterales</taxon>
        <taxon>Erwiniaceae</taxon>
        <taxon>Erwinia</taxon>
    </lineage>
</organism>
<protein>
    <submittedName>
        <fullName evidence="1">Uncharacterized protein</fullName>
    </submittedName>
</protein>
<name>B2VAU2_ERWT9</name>
<dbReference type="HOGENOM" id="CLU_1872302_0_0_6"/>
<gene>
    <name evidence="1" type="ordered locus">ETA_pET350030</name>
</gene>
<geneLocation type="plasmid" evidence="1 2">
    <name>pET35</name>
</geneLocation>
<dbReference type="RefSeq" id="WP_012443160.1">
    <property type="nucleotide sequence ID" value="NC_010696.1"/>
</dbReference>
<accession>B2VAU2</accession>
<reference evidence="1 2" key="1">
    <citation type="journal article" date="2008" name="Environ. Microbiol.">
        <title>The genome of Erwinia tasmaniensis strain Et1/99, a non-pathogenic bacterium in the genus Erwinia.</title>
        <authorList>
            <person name="Kube M."/>
            <person name="Migdoll A.M."/>
            <person name="Mueller I."/>
            <person name="Kuhl H."/>
            <person name="Beck A."/>
            <person name="Reinhardt R."/>
            <person name="Geider K."/>
        </authorList>
    </citation>
    <scope>NUCLEOTIDE SEQUENCE [LARGE SCALE GENOMIC DNA]</scope>
    <source>
        <strain evidence="2">DSM 17950 / CFBP 7177 / CIP 109463 / NCPPB 4357 / Et1/99</strain>
        <plasmid evidence="2">pET35</plasmid>
    </source>
</reference>
<dbReference type="EMBL" id="CU468130">
    <property type="protein sequence ID" value="CAO94803.1"/>
    <property type="molecule type" value="Genomic_DNA"/>
</dbReference>
<keyword evidence="2" id="KW-1185">Reference proteome</keyword>
<proteinExistence type="predicted"/>
<sequence>MLHFYEDKKEGKSYKSVSVRLDLDGKLNQVLSSISVGEGIGKKNLIEAILTVTINDDGYFSQINPFRGLNPQDIYEGYCSVGVSIRLDAYLNYRMSNLSKKTGIHKKNLLILVLDQFSDSKAVIDAAKSRLTARVR</sequence>
<keyword evidence="1" id="KW-0614">Plasmid</keyword>